<name>K0KL33_WICCF</name>
<evidence type="ECO:0000313" key="1">
    <source>
        <dbReference type="EMBL" id="CCH42139.1"/>
    </source>
</evidence>
<sequence length="364" mass="41680">MDMRVKPLDASELIEGNQVGDVVHAEPHPNEDGIIEKLRKMSSCESTRSISVINVATLEAMSSKSLDRLEYLGFYMGGYAQYLELHDFEFKNLKKAEIHYPQEMETASPGIFKAPQLEQLVLIIDSGQWGPYAKQVLESLENLKELVLEFRNSYMIHISSNRFPLNVEKLLIKMDSDTGICMEGSFPNLKSLKFETHRRFPRTYHGHLFSRVSLSISALRLIEIETRAVHFSNLELKYCPSLRSIKIDFANSLVTYSDLSSLETLSIKKSSELAKEIILKASNLRRTEYPLKAVILKLDTSIGLTKRQKRIKLGDQQPSENVKTISSIETFLDTILEELKDSKVEDCSKWWFDSSGRLRTQGYW</sequence>
<dbReference type="InParanoid" id="K0KL33"/>
<dbReference type="Proteomes" id="UP000009328">
    <property type="component" value="Unassembled WGS sequence"/>
</dbReference>
<dbReference type="AlphaFoldDB" id="K0KL33"/>
<accession>K0KL33</accession>
<dbReference type="SUPFAM" id="SSF52058">
    <property type="entry name" value="L domain-like"/>
    <property type="match status" value="1"/>
</dbReference>
<gene>
    <name evidence="1" type="ORF">BN7_1684</name>
</gene>
<comment type="caution">
    <text evidence="1">The sequence shown here is derived from an EMBL/GenBank/DDBJ whole genome shotgun (WGS) entry which is preliminary data.</text>
</comment>
<dbReference type="HOGENOM" id="CLU_761198_0_0_1"/>
<proteinExistence type="predicted"/>
<protein>
    <submittedName>
        <fullName evidence="1">Uncharacterized protein</fullName>
    </submittedName>
</protein>
<dbReference type="EMBL" id="CAIF01000039">
    <property type="protein sequence ID" value="CCH42139.1"/>
    <property type="molecule type" value="Genomic_DNA"/>
</dbReference>
<evidence type="ECO:0000313" key="2">
    <source>
        <dbReference type="Proteomes" id="UP000009328"/>
    </source>
</evidence>
<organism evidence="1 2">
    <name type="scientific">Wickerhamomyces ciferrii (strain ATCC 14091 / BCRC 22168 / CBS 111 / JCM 3599 / NBRC 0793 / NRRL Y-1031 F-60-10)</name>
    <name type="common">Yeast</name>
    <name type="synonym">Pichia ciferrii</name>
    <dbReference type="NCBI Taxonomy" id="1206466"/>
    <lineage>
        <taxon>Eukaryota</taxon>
        <taxon>Fungi</taxon>
        <taxon>Dikarya</taxon>
        <taxon>Ascomycota</taxon>
        <taxon>Saccharomycotina</taxon>
        <taxon>Saccharomycetes</taxon>
        <taxon>Phaffomycetales</taxon>
        <taxon>Wickerhamomycetaceae</taxon>
        <taxon>Wickerhamomyces</taxon>
    </lineage>
</organism>
<reference evidence="1 2" key="1">
    <citation type="journal article" date="2012" name="Eukaryot. Cell">
        <title>Draft genome sequence of Wickerhamomyces ciferrii NRRL Y-1031 F-60-10.</title>
        <authorList>
            <person name="Schneider J."/>
            <person name="Andrea H."/>
            <person name="Blom J."/>
            <person name="Jaenicke S."/>
            <person name="Ruckert C."/>
            <person name="Schorsch C."/>
            <person name="Szczepanowski R."/>
            <person name="Farwick M."/>
            <person name="Goesmann A."/>
            <person name="Puhler A."/>
            <person name="Schaffer S."/>
            <person name="Tauch A."/>
            <person name="Kohler T."/>
            <person name="Brinkrolf K."/>
        </authorList>
    </citation>
    <scope>NUCLEOTIDE SEQUENCE [LARGE SCALE GENOMIC DNA]</scope>
    <source>
        <strain evidence="2">ATCC 14091 / BCRC 22168 / CBS 111 / JCM 3599 / NBRC 0793 / NRRL Y-1031 F-60-10</strain>
    </source>
</reference>
<keyword evidence="2" id="KW-1185">Reference proteome</keyword>